<evidence type="ECO:0000256" key="12">
    <source>
        <dbReference type="ARBA" id="ARBA00023136"/>
    </source>
</evidence>
<name>A0A067CYN5_SAPPC</name>
<keyword evidence="6" id="KW-0479">Metal-binding</keyword>
<keyword evidence="10 14" id="KW-1133">Transmembrane helix</keyword>
<keyword evidence="12 14" id="KW-0472">Membrane</keyword>
<keyword evidence="17" id="KW-1185">Reference proteome</keyword>
<keyword evidence="7" id="KW-0378">Hydrolase</keyword>
<dbReference type="Gene3D" id="3.60.10.10">
    <property type="entry name" value="Endonuclease/exonuclease/phosphatase"/>
    <property type="match status" value="1"/>
</dbReference>
<evidence type="ECO:0000256" key="13">
    <source>
        <dbReference type="SAM" id="MobiDB-lite"/>
    </source>
</evidence>
<organism evidence="16 17">
    <name type="scientific">Saprolegnia parasitica (strain CBS 223.65)</name>
    <dbReference type="NCBI Taxonomy" id="695850"/>
    <lineage>
        <taxon>Eukaryota</taxon>
        <taxon>Sar</taxon>
        <taxon>Stramenopiles</taxon>
        <taxon>Oomycota</taxon>
        <taxon>Saprolegniomycetes</taxon>
        <taxon>Saprolegniales</taxon>
        <taxon>Saprolegniaceae</taxon>
        <taxon>Saprolegnia</taxon>
    </lineage>
</organism>
<evidence type="ECO:0000256" key="1">
    <source>
        <dbReference type="ARBA" id="ARBA00004141"/>
    </source>
</evidence>
<evidence type="ECO:0000256" key="3">
    <source>
        <dbReference type="ARBA" id="ARBA00004991"/>
    </source>
</evidence>
<dbReference type="InterPro" id="IPR005135">
    <property type="entry name" value="Endo/exonuclease/phosphatase"/>
</dbReference>
<evidence type="ECO:0000256" key="14">
    <source>
        <dbReference type="SAM" id="Phobius"/>
    </source>
</evidence>
<protein>
    <recommendedName>
        <fullName evidence="15">Endonuclease/exonuclease/phosphatase domain-containing protein</fullName>
    </recommendedName>
</protein>
<dbReference type="GeneID" id="24126040"/>
<dbReference type="InterPro" id="IPR036691">
    <property type="entry name" value="Endo/exonu/phosph_ase_sf"/>
</dbReference>
<reference evidence="16 17" key="1">
    <citation type="journal article" date="2013" name="PLoS Genet.">
        <title>Distinctive expansion of potential virulence genes in the genome of the oomycete fish pathogen Saprolegnia parasitica.</title>
        <authorList>
            <person name="Jiang R.H."/>
            <person name="de Bruijn I."/>
            <person name="Haas B.J."/>
            <person name="Belmonte R."/>
            <person name="Lobach L."/>
            <person name="Christie J."/>
            <person name="van den Ackerveken G."/>
            <person name="Bottin A."/>
            <person name="Bulone V."/>
            <person name="Diaz-Moreno S.M."/>
            <person name="Dumas B."/>
            <person name="Fan L."/>
            <person name="Gaulin E."/>
            <person name="Govers F."/>
            <person name="Grenville-Briggs L.J."/>
            <person name="Horner N.R."/>
            <person name="Levin J.Z."/>
            <person name="Mammella M."/>
            <person name="Meijer H.J."/>
            <person name="Morris P."/>
            <person name="Nusbaum C."/>
            <person name="Oome S."/>
            <person name="Phillips A.J."/>
            <person name="van Rooyen D."/>
            <person name="Rzeszutek E."/>
            <person name="Saraiva M."/>
            <person name="Secombes C.J."/>
            <person name="Seidl M.F."/>
            <person name="Snel B."/>
            <person name="Stassen J.H."/>
            <person name="Sykes S."/>
            <person name="Tripathy S."/>
            <person name="van den Berg H."/>
            <person name="Vega-Arreguin J.C."/>
            <person name="Wawra S."/>
            <person name="Young S.K."/>
            <person name="Zeng Q."/>
            <person name="Dieguez-Uribeondo J."/>
            <person name="Russ C."/>
            <person name="Tyler B.M."/>
            <person name="van West P."/>
        </authorList>
    </citation>
    <scope>NUCLEOTIDE SEQUENCE [LARGE SCALE GENOMIC DNA]</scope>
    <source>
        <strain evidence="16 17">CBS 223.65</strain>
    </source>
</reference>
<keyword evidence="9" id="KW-0746">Sphingolipid metabolism</keyword>
<comment type="pathway">
    <text evidence="2">Lipid metabolism; sphingolipid metabolism.</text>
</comment>
<evidence type="ECO:0000256" key="10">
    <source>
        <dbReference type="ARBA" id="ARBA00022989"/>
    </source>
</evidence>
<dbReference type="PANTHER" id="PTHR16320">
    <property type="entry name" value="SPHINGOMYELINASE FAMILY MEMBER"/>
    <property type="match status" value="1"/>
</dbReference>
<dbReference type="SUPFAM" id="SSF56219">
    <property type="entry name" value="DNase I-like"/>
    <property type="match status" value="1"/>
</dbReference>
<dbReference type="GO" id="GO:0006665">
    <property type="term" value="P:sphingolipid metabolic process"/>
    <property type="evidence" value="ECO:0007669"/>
    <property type="project" value="UniProtKB-KW"/>
</dbReference>
<evidence type="ECO:0000256" key="4">
    <source>
        <dbReference type="ARBA" id="ARBA00006335"/>
    </source>
</evidence>
<evidence type="ECO:0000256" key="8">
    <source>
        <dbReference type="ARBA" id="ARBA00022842"/>
    </source>
</evidence>
<dbReference type="GO" id="GO:0004767">
    <property type="term" value="F:sphingomyelin phosphodiesterase activity"/>
    <property type="evidence" value="ECO:0007669"/>
    <property type="project" value="InterPro"/>
</dbReference>
<dbReference type="OMA" id="DCLELKV"/>
<evidence type="ECO:0000256" key="2">
    <source>
        <dbReference type="ARBA" id="ARBA00004760"/>
    </source>
</evidence>
<evidence type="ECO:0000313" key="17">
    <source>
        <dbReference type="Proteomes" id="UP000030745"/>
    </source>
</evidence>
<dbReference type="InterPro" id="IPR038772">
    <property type="entry name" value="Sph/SMPD2-like"/>
</dbReference>
<gene>
    <name evidence="16" type="ORF">SPRG_03546</name>
</gene>
<dbReference type="STRING" id="695850.A0A067CYN5"/>
<feature type="region of interest" description="Disordered" evidence="13">
    <location>
        <begin position="335"/>
        <end position="366"/>
    </location>
</feature>
<evidence type="ECO:0000256" key="11">
    <source>
        <dbReference type="ARBA" id="ARBA00023098"/>
    </source>
</evidence>
<dbReference type="RefSeq" id="XP_012197516.1">
    <property type="nucleotide sequence ID" value="XM_012342126.1"/>
</dbReference>
<accession>A0A067CYN5</accession>
<dbReference type="GO" id="GO:0046872">
    <property type="term" value="F:metal ion binding"/>
    <property type="evidence" value="ECO:0007669"/>
    <property type="project" value="UniProtKB-KW"/>
</dbReference>
<feature type="transmembrane region" description="Helical" evidence="14">
    <location>
        <begin position="412"/>
        <end position="430"/>
    </location>
</feature>
<dbReference type="VEuPathDB" id="FungiDB:SPRG_03546"/>
<evidence type="ECO:0000313" key="16">
    <source>
        <dbReference type="EMBL" id="KDO31626.1"/>
    </source>
</evidence>
<evidence type="ECO:0000256" key="7">
    <source>
        <dbReference type="ARBA" id="ARBA00022801"/>
    </source>
</evidence>
<proteinExistence type="inferred from homology"/>
<dbReference type="AlphaFoldDB" id="A0A067CYN5"/>
<dbReference type="KEGG" id="spar:SPRG_03546"/>
<comment type="similarity">
    <text evidence="4">Belongs to the neutral sphingomyelinase family.</text>
</comment>
<dbReference type="Proteomes" id="UP000030745">
    <property type="component" value="Unassembled WGS sequence"/>
</dbReference>
<keyword evidence="8" id="KW-0460">Magnesium</keyword>
<keyword evidence="5 14" id="KW-0812">Transmembrane</keyword>
<dbReference type="GO" id="GO:0016020">
    <property type="term" value="C:membrane"/>
    <property type="evidence" value="ECO:0007669"/>
    <property type="project" value="UniProtKB-SubCell"/>
</dbReference>
<evidence type="ECO:0000256" key="6">
    <source>
        <dbReference type="ARBA" id="ARBA00022723"/>
    </source>
</evidence>
<dbReference type="PANTHER" id="PTHR16320:SF24">
    <property type="entry name" value="PHOSPHODIESTERASE, PUTATIVE-RELATED"/>
    <property type="match status" value="1"/>
</dbReference>
<evidence type="ECO:0000256" key="9">
    <source>
        <dbReference type="ARBA" id="ARBA00022919"/>
    </source>
</evidence>
<feature type="transmembrane region" description="Helical" evidence="14">
    <location>
        <begin position="442"/>
        <end position="465"/>
    </location>
</feature>
<dbReference type="EMBL" id="KK583197">
    <property type="protein sequence ID" value="KDO31626.1"/>
    <property type="molecule type" value="Genomic_DNA"/>
</dbReference>
<evidence type="ECO:0000256" key="5">
    <source>
        <dbReference type="ARBA" id="ARBA00022692"/>
    </source>
</evidence>
<comment type="pathway">
    <text evidence="3">Sphingolipid metabolism.</text>
</comment>
<evidence type="ECO:0000259" key="15">
    <source>
        <dbReference type="Pfam" id="PF03372"/>
    </source>
</evidence>
<comment type="subcellular location">
    <subcellularLocation>
        <location evidence="1">Membrane</location>
        <topology evidence="1">Multi-pass membrane protein</topology>
    </subcellularLocation>
</comment>
<dbReference type="OrthoDB" id="387657at2759"/>
<feature type="domain" description="Endonuclease/exonuclease/phosphatase" evidence="15">
    <location>
        <begin position="51"/>
        <end position="323"/>
    </location>
</feature>
<keyword evidence="11" id="KW-0443">Lipid metabolism</keyword>
<dbReference type="Pfam" id="PF03372">
    <property type="entry name" value="Exo_endo_phos"/>
    <property type="match status" value="1"/>
</dbReference>
<sequence length="492" mass="54517">MGVVETVHNIRSRVLLELLAVGLEEEPTPPFHQPTPIGATPAPAPTKIRVLSMNVWGIPVTPYCTERAQAIGAILEEKAKDWDIITLQEVWHRREKRIIVHAALRAGFAYSHYFHPAVGFPLPLGHDSFGTGLLVLSKFRLSSAMYHPFLLTGRPYALHEADFIANKGVGILRVHSPDGAEMADLYVTHLLANYNHLGSPGPGDSYLSHRAAQAYELATFIQATTRNALIMVCGDFNSPANSLVLKIVRDLVALRDAFADNHKNKDCEGLTFGTDDNEFSAGEFPMRMDYILFKSQRWALHESNVYKEFFTNTKGDELPLSDHFGVFAEFRLTTHDNDDETNNNNNNEQSDKVPAGEPSGLRNRKQPQAVAPVALPAATPSTAIACLEDILRELEAGKAQTVEARLTHLTRAFGSLFAVLVGGIGMVLYSHTLSNAFWYMGYGLLTLLFVFGILEYIVSFFVLTLEVSSFTEFLNQILLHRHTLLEGSVQDA</sequence>